<feature type="region of interest" description="Disordered" evidence="1">
    <location>
        <begin position="29"/>
        <end position="61"/>
    </location>
</feature>
<sequence>MRRLLKAVQTRSFQEQFLCSKKRSKYPGFLPAPETGPLPEAVFPEVRSRPSNDRPLTRPNRVDSIYEPVWKKQK</sequence>
<evidence type="ECO:0000313" key="3">
    <source>
        <dbReference type="Proteomes" id="UP001430953"/>
    </source>
</evidence>
<protein>
    <submittedName>
        <fullName evidence="2">Uncharacterized protein</fullName>
    </submittedName>
</protein>
<evidence type="ECO:0000313" key="2">
    <source>
        <dbReference type="EMBL" id="KAL0133489.1"/>
    </source>
</evidence>
<keyword evidence="3" id="KW-1185">Reference proteome</keyword>
<comment type="caution">
    <text evidence="2">The sequence shown here is derived from an EMBL/GenBank/DDBJ whole genome shotgun (WGS) entry which is preliminary data.</text>
</comment>
<accession>A0AAW2H1S6</accession>
<feature type="compositionally biased region" description="Basic and acidic residues" evidence="1">
    <location>
        <begin position="46"/>
        <end position="56"/>
    </location>
</feature>
<dbReference type="AlphaFoldDB" id="A0AAW2H1S6"/>
<dbReference type="EMBL" id="JADYXP020000001">
    <property type="protein sequence ID" value="KAL0133489.1"/>
    <property type="molecule type" value="Genomic_DNA"/>
</dbReference>
<dbReference type="Proteomes" id="UP001430953">
    <property type="component" value="Unassembled WGS sequence"/>
</dbReference>
<name>A0AAW2H1S6_9HYME</name>
<reference evidence="2 3" key="1">
    <citation type="submission" date="2023-03" db="EMBL/GenBank/DDBJ databases">
        <title>High recombination rates correlate with genetic variation in Cardiocondyla obscurior ants.</title>
        <authorList>
            <person name="Errbii M."/>
        </authorList>
    </citation>
    <scope>NUCLEOTIDE SEQUENCE [LARGE SCALE GENOMIC DNA]</scope>
    <source>
        <strain evidence="2">Alpha-2009</strain>
        <tissue evidence="2">Whole body</tissue>
    </source>
</reference>
<evidence type="ECO:0000256" key="1">
    <source>
        <dbReference type="SAM" id="MobiDB-lite"/>
    </source>
</evidence>
<proteinExistence type="predicted"/>
<gene>
    <name evidence="2" type="ORF">PUN28_000909</name>
</gene>
<organism evidence="2 3">
    <name type="scientific">Cardiocondyla obscurior</name>
    <dbReference type="NCBI Taxonomy" id="286306"/>
    <lineage>
        <taxon>Eukaryota</taxon>
        <taxon>Metazoa</taxon>
        <taxon>Ecdysozoa</taxon>
        <taxon>Arthropoda</taxon>
        <taxon>Hexapoda</taxon>
        <taxon>Insecta</taxon>
        <taxon>Pterygota</taxon>
        <taxon>Neoptera</taxon>
        <taxon>Endopterygota</taxon>
        <taxon>Hymenoptera</taxon>
        <taxon>Apocrita</taxon>
        <taxon>Aculeata</taxon>
        <taxon>Formicoidea</taxon>
        <taxon>Formicidae</taxon>
        <taxon>Myrmicinae</taxon>
        <taxon>Cardiocondyla</taxon>
    </lineage>
</organism>